<name>A0A1T4V9R3_9FIRM</name>
<comment type="similarity">
    <text evidence="1">Belongs to the BlaI transcriptional regulatory family.</text>
</comment>
<keyword evidence="4" id="KW-0804">Transcription</keyword>
<dbReference type="Gene3D" id="1.10.10.10">
    <property type="entry name" value="Winged helix-like DNA-binding domain superfamily/Winged helix DNA-binding domain"/>
    <property type="match status" value="1"/>
</dbReference>
<protein>
    <submittedName>
        <fullName evidence="5">Predicted transcriptional regulator</fullName>
    </submittedName>
</protein>
<evidence type="ECO:0000256" key="4">
    <source>
        <dbReference type="ARBA" id="ARBA00023163"/>
    </source>
</evidence>
<proteinExistence type="inferred from homology"/>
<dbReference type="InterPro" id="IPR036390">
    <property type="entry name" value="WH_DNA-bd_sf"/>
</dbReference>
<dbReference type="InterPro" id="IPR036388">
    <property type="entry name" value="WH-like_DNA-bd_sf"/>
</dbReference>
<keyword evidence="6" id="KW-1185">Reference proteome</keyword>
<dbReference type="Proteomes" id="UP000190814">
    <property type="component" value="Unassembled WGS sequence"/>
</dbReference>
<organism evidence="5 6">
    <name type="scientific">Eubacterium uniforme</name>
    <dbReference type="NCBI Taxonomy" id="39495"/>
    <lineage>
        <taxon>Bacteria</taxon>
        <taxon>Bacillati</taxon>
        <taxon>Bacillota</taxon>
        <taxon>Clostridia</taxon>
        <taxon>Eubacteriales</taxon>
        <taxon>Eubacteriaceae</taxon>
        <taxon>Eubacterium</taxon>
    </lineage>
</organism>
<evidence type="ECO:0000313" key="6">
    <source>
        <dbReference type="Proteomes" id="UP000190814"/>
    </source>
</evidence>
<dbReference type="Pfam" id="PF03965">
    <property type="entry name" value="Penicillinase_R"/>
    <property type="match status" value="1"/>
</dbReference>
<dbReference type="PIRSF" id="PIRSF019455">
    <property type="entry name" value="CopR_AtkY"/>
    <property type="match status" value="1"/>
</dbReference>
<evidence type="ECO:0000256" key="1">
    <source>
        <dbReference type="ARBA" id="ARBA00011046"/>
    </source>
</evidence>
<dbReference type="AlphaFoldDB" id="A0A1T4V9R3"/>
<sequence length="123" mass="14042">MEELLLSESEYKLMNIIWDNAPIESGKLVKLCEANLTWKKSTTYTMLKRLCTKNIVTNKDSVVEYVIPREKVQKVESKHLIDRSFGGSLPAFVSAFLGGSKITEGEADELIELIEKYKNNNER</sequence>
<dbReference type="SUPFAM" id="SSF46785">
    <property type="entry name" value="Winged helix' DNA-binding domain"/>
    <property type="match status" value="1"/>
</dbReference>
<dbReference type="Gene3D" id="1.10.4040.10">
    <property type="entry name" value="Penicillinase repressor domain"/>
    <property type="match status" value="1"/>
</dbReference>
<reference evidence="5 6" key="1">
    <citation type="submission" date="2017-02" db="EMBL/GenBank/DDBJ databases">
        <authorList>
            <person name="Peterson S.W."/>
        </authorList>
    </citation>
    <scope>NUCLEOTIDE SEQUENCE [LARGE SCALE GENOMIC DNA]</scope>
    <source>
        <strain evidence="5 6">ATCC 35992</strain>
    </source>
</reference>
<dbReference type="InterPro" id="IPR005650">
    <property type="entry name" value="BlaI_family"/>
</dbReference>
<keyword evidence="3" id="KW-0238">DNA-binding</keyword>
<evidence type="ECO:0000256" key="3">
    <source>
        <dbReference type="ARBA" id="ARBA00023125"/>
    </source>
</evidence>
<dbReference type="OrthoDB" id="9795583at2"/>
<dbReference type="EMBL" id="FUXZ01000003">
    <property type="protein sequence ID" value="SKA61673.1"/>
    <property type="molecule type" value="Genomic_DNA"/>
</dbReference>
<gene>
    <name evidence="5" type="ORF">SAMN02745111_00524</name>
</gene>
<dbReference type="STRING" id="39495.SAMN02745111_00524"/>
<keyword evidence="2" id="KW-0805">Transcription regulation</keyword>
<dbReference type="GO" id="GO:0003677">
    <property type="term" value="F:DNA binding"/>
    <property type="evidence" value="ECO:0007669"/>
    <property type="project" value="UniProtKB-KW"/>
</dbReference>
<accession>A0A1T4V9R3</accession>
<dbReference type="GO" id="GO:0045892">
    <property type="term" value="P:negative regulation of DNA-templated transcription"/>
    <property type="evidence" value="ECO:0007669"/>
    <property type="project" value="InterPro"/>
</dbReference>
<evidence type="ECO:0000313" key="5">
    <source>
        <dbReference type="EMBL" id="SKA61673.1"/>
    </source>
</evidence>
<evidence type="ECO:0000256" key="2">
    <source>
        <dbReference type="ARBA" id="ARBA00023015"/>
    </source>
</evidence>